<dbReference type="GO" id="GO:0004519">
    <property type="term" value="F:endonuclease activity"/>
    <property type="evidence" value="ECO:0007669"/>
    <property type="project" value="UniProtKB-KW"/>
</dbReference>
<dbReference type="GO" id="GO:0006284">
    <property type="term" value="P:base-excision repair"/>
    <property type="evidence" value="ECO:0007669"/>
    <property type="project" value="InterPro"/>
</dbReference>
<dbReference type="InterPro" id="IPR003651">
    <property type="entry name" value="Endonuclease3_FeS-loop_motif"/>
</dbReference>
<dbReference type="STRING" id="561720.SAMN06275492_101207"/>
<keyword evidence="3" id="KW-0479">Metal-binding</keyword>
<dbReference type="PROSITE" id="PS00764">
    <property type="entry name" value="ENDONUCLEASE_III_1"/>
    <property type="match status" value="1"/>
</dbReference>
<dbReference type="Proteomes" id="UP000193355">
    <property type="component" value="Unassembled WGS sequence"/>
</dbReference>
<dbReference type="SMART" id="SM00478">
    <property type="entry name" value="ENDO3c"/>
    <property type="match status" value="1"/>
</dbReference>
<accession>A0A1X7I9E5</accession>
<evidence type="ECO:0000313" key="11">
    <source>
        <dbReference type="EMBL" id="SMG10632.1"/>
    </source>
</evidence>
<dbReference type="InterPro" id="IPR004035">
    <property type="entry name" value="Endouclease-III_FeS-bd_BS"/>
</dbReference>
<gene>
    <name evidence="11" type="ORF">SAMN06275492_101207</name>
</gene>
<keyword evidence="8" id="KW-0234">DNA repair</keyword>
<evidence type="ECO:0000256" key="3">
    <source>
        <dbReference type="ARBA" id="ARBA00022723"/>
    </source>
</evidence>
<evidence type="ECO:0000256" key="2">
    <source>
        <dbReference type="ARBA" id="ARBA00008343"/>
    </source>
</evidence>
<dbReference type="InterPro" id="IPR023170">
    <property type="entry name" value="HhH_base_excis_C"/>
</dbReference>
<dbReference type="SMART" id="SM00525">
    <property type="entry name" value="FES"/>
    <property type="match status" value="1"/>
</dbReference>
<dbReference type="CDD" id="cd00056">
    <property type="entry name" value="ENDO3c"/>
    <property type="match status" value="1"/>
</dbReference>
<dbReference type="AlphaFoldDB" id="A0A1X7I9E5"/>
<evidence type="ECO:0000259" key="10">
    <source>
        <dbReference type="SMART" id="SM00478"/>
    </source>
</evidence>
<dbReference type="GO" id="GO:0016798">
    <property type="term" value="F:hydrolase activity, acting on glycosyl bonds"/>
    <property type="evidence" value="ECO:0007669"/>
    <property type="project" value="UniProtKB-KW"/>
</dbReference>
<evidence type="ECO:0000256" key="8">
    <source>
        <dbReference type="ARBA" id="ARBA00023204"/>
    </source>
</evidence>
<evidence type="ECO:0000256" key="1">
    <source>
        <dbReference type="ARBA" id="ARBA00001966"/>
    </source>
</evidence>
<keyword evidence="5" id="KW-0378">Hydrolase</keyword>
<protein>
    <submittedName>
        <fullName evidence="11">Endonuclease-3</fullName>
    </submittedName>
</protein>
<keyword evidence="4" id="KW-0227">DNA damage</keyword>
<dbReference type="GO" id="GO:0051539">
    <property type="term" value="F:4 iron, 4 sulfur cluster binding"/>
    <property type="evidence" value="ECO:0007669"/>
    <property type="project" value="InterPro"/>
</dbReference>
<keyword evidence="7" id="KW-0411">Iron-sulfur</keyword>
<keyword evidence="12" id="KW-1185">Reference proteome</keyword>
<dbReference type="EMBL" id="FXBB01000001">
    <property type="protein sequence ID" value="SMG10632.1"/>
    <property type="molecule type" value="Genomic_DNA"/>
</dbReference>
<dbReference type="InterPro" id="IPR011257">
    <property type="entry name" value="DNA_glycosylase"/>
</dbReference>
<evidence type="ECO:0000256" key="5">
    <source>
        <dbReference type="ARBA" id="ARBA00022801"/>
    </source>
</evidence>
<dbReference type="GO" id="GO:0046872">
    <property type="term" value="F:metal ion binding"/>
    <property type="evidence" value="ECO:0007669"/>
    <property type="project" value="UniProtKB-KW"/>
</dbReference>
<proteinExistence type="inferred from homology"/>
<evidence type="ECO:0000313" key="12">
    <source>
        <dbReference type="Proteomes" id="UP000193355"/>
    </source>
</evidence>
<keyword evidence="11" id="KW-0255">Endonuclease</keyword>
<feature type="domain" description="HhH-GPD" evidence="10">
    <location>
        <begin position="57"/>
        <end position="214"/>
    </location>
</feature>
<dbReference type="Pfam" id="PF00730">
    <property type="entry name" value="HhH-GPD"/>
    <property type="match status" value="1"/>
</dbReference>
<dbReference type="PANTHER" id="PTHR47203:SF1">
    <property type="entry name" value="HYPOTHETICAL BASE EXCISION DNA REPAIR PROTEIN (EUROFUNG)"/>
    <property type="match status" value="1"/>
</dbReference>
<dbReference type="OrthoDB" id="9800977at2"/>
<keyword evidence="11" id="KW-0540">Nuclease</keyword>
<organism evidence="11 12">
    <name type="scientific">Dethiosulfovibrio salsuginis</name>
    <dbReference type="NCBI Taxonomy" id="561720"/>
    <lineage>
        <taxon>Bacteria</taxon>
        <taxon>Thermotogati</taxon>
        <taxon>Synergistota</taxon>
        <taxon>Synergistia</taxon>
        <taxon>Synergistales</taxon>
        <taxon>Dethiosulfovibrionaceae</taxon>
        <taxon>Dethiosulfovibrio</taxon>
    </lineage>
</organism>
<reference evidence="12" key="1">
    <citation type="submission" date="2017-04" db="EMBL/GenBank/DDBJ databases">
        <authorList>
            <person name="Varghese N."/>
            <person name="Submissions S."/>
        </authorList>
    </citation>
    <scope>NUCLEOTIDE SEQUENCE [LARGE SCALE GENOMIC DNA]</scope>
    <source>
        <strain evidence="12">USBA 82</strain>
    </source>
</reference>
<dbReference type="PIRSF" id="PIRSF001435">
    <property type="entry name" value="Nth"/>
    <property type="match status" value="1"/>
</dbReference>
<evidence type="ECO:0000256" key="9">
    <source>
        <dbReference type="ARBA" id="ARBA00023295"/>
    </source>
</evidence>
<dbReference type="RefSeq" id="WP_085543488.1">
    <property type="nucleotide sequence ID" value="NZ_FXBB01000001.1"/>
</dbReference>
<evidence type="ECO:0000256" key="4">
    <source>
        <dbReference type="ARBA" id="ARBA00022763"/>
    </source>
</evidence>
<dbReference type="InterPro" id="IPR003265">
    <property type="entry name" value="HhH-GPD_domain"/>
</dbReference>
<evidence type="ECO:0000256" key="6">
    <source>
        <dbReference type="ARBA" id="ARBA00023004"/>
    </source>
</evidence>
<comment type="similarity">
    <text evidence="2">Belongs to the Nth/MutY family.</text>
</comment>
<comment type="cofactor">
    <cofactor evidence="1">
        <name>[4Fe-4S] cluster</name>
        <dbReference type="ChEBI" id="CHEBI:49883"/>
    </cofactor>
</comment>
<dbReference type="Gene3D" id="1.10.1670.10">
    <property type="entry name" value="Helix-hairpin-Helix base-excision DNA repair enzymes (C-terminal)"/>
    <property type="match status" value="1"/>
</dbReference>
<sequence>MSRIVFEPKPKEAVAPVWDKGLLPDVLDILEGLWGQEAAPKVSAFEDPLDGLMLTVLSQNTNDNNRDRAFQELKSLYPSWEQVASVPAEYIAKAIKVAGIANVKSVRIKEILDIVKGAFGEYSLKGISLWDKSKVEGFLTSLPGVGPKTAACVMVFDLGIPAFPVDTHVARFCRRMEWVDRSASPVAIQEKMEKLVPEARKKGAHLNIISHCKALCRARNPLCSSCSLSSLCPWFKSN</sequence>
<dbReference type="PANTHER" id="PTHR47203">
    <property type="match status" value="1"/>
</dbReference>
<dbReference type="Gene3D" id="1.10.340.30">
    <property type="entry name" value="Hypothetical protein, domain 2"/>
    <property type="match status" value="1"/>
</dbReference>
<name>A0A1X7I9E5_9BACT</name>
<dbReference type="SUPFAM" id="SSF48150">
    <property type="entry name" value="DNA-glycosylase"/>
    <property type="match status" value="1"/>
</dbReference>
<evidence type="ECO:0000256" key="7">
    <source>
        <dbReference type="ARBA" id="ARBA00023014"/>
    </source>
</evidence>
<keyword evidence="6" id="KW-0408">Iron</keyword>
<dbReference type="GO" id="GO:0140097">
    <property type="term" value="F:catalytic activity, acting on DNA"/>
    <property type="evidence" value="ECO:0007669"/>
    <property type="project" value="UniProtKB-ARBA"/>
</dbReference>
<keyword evidence="9" id="KW-0326">Glycosidase</keyword>